<name>A0A6C0GW12_9BACT</name>
<protein>
    <submittedName>
        <fullName evidence="1">Uncharacterized protein</fullName>
    </submittedName>
</protein>
<keyword evidence="2" id="KW-1185">Reference proteome</keyword>
<evidence type="ECO:0000313" key="1">
    <source>
        <dbReference type="EMBL" id="QHT71753.1"/>
    </source>
</evidence>
<dbReference type="AlphaFoldDB" id="A0A6C0GW12"/>
<dbReference type="RefSeq" id="WP_162447676.1">
    <property type="nucleotide sequence ID" value="NZ_CP048222.1"/>
</dbReference>
<proteinExistence type="predicted"/>
<evidence type="ECO:0000313" key="2">
    <source>
        <dbReference type="Proteomes" id="UP000480178"/>
    </source>
</evidence>
<organism evidence="1 2">
    <name type="scientific">Rhodocytophaga rosea</name>
    <dbReference type="NCBI Taxonomy" id="2704465"/>
    <lineage>
        <taxon>Bacteria</taxon>
        <taxon>Pseudomonadati</taxon>
        <taxon>Bacteroidota</taxon>
        <taxon>Cytophagia</taxon>
        <taxon>Cytophagales</taxon>
        <taxon>Rhodocytophagaceae</taxon>
        <taxon>Rhodocytophaga</taxon>
    </lineage>
</organism>
<reference evidence="1 2" key="1">
    <citation type="submission" date="2020-01" db="EMBL/GenBank/DDBJ databases">
        <authorList>
            <person name="Kim M.K."/>
        </authorList>
    </citation>
    <scope>NUCLEOTIDE SEQUENCE [LARGE SCALE GENOMIC DNA]</scope>
    <source>
        <strain evidence="1 2">172606-1</strain>
    </source>
</reference>
<dbReference type="KEGG" id="rhoz:GXP67_36370"/>
<dbReference type="EMBL" id="CP048222">
    <property type="protein sequence ID" value="QHT71753.1"/>
    <property type="molecule type" value="Genomic_DNA"/>
</dbReference>
<sequence length="370" mass="40175">MEQITISDSTQLVDPKLRAIVKHVMLKLELAIEKVAANHQDPTKYPLAADPTSFEQIIAARFRILSEEKKQIAMIKIMRRIKASKEKRVAHYGDLSEVDLTKAESIESQAKAILFPQHLKFSADHLKGLTKVHGDVLLPTSTILGGEAKSNGEAKISNLAATAPTDNLEFRIHTVVCRDRTSDGIAGLEASDEMRLGGASADENGDTKTVKDFSVQTFTSDGQQKNYSPPLRFTYFNLNEGTAFPKTYWVTPVLAEQDKGDFWEYLYNLTKSVEKEITAALAAAVGIAIGSSGGPVGAIIGAVVGAAVGAAFTLFKNIVGDEIFGGPALSCSIPSLTARWSGNTYSPQHVVTYNGYGGQYQMTYSWNMYA</sequence>
<dbReference type="Proteomes" id="UP000480178">
    <property type="component" value="Chromosome"/>
</dbReference>
<accession>A0A6C0GW12</accession>
<gene>
    <name evidence="1" type="ORF">GXP67_36370</name>
</gene>